<gene>
    <name evidence="1" type="ORF">TRAPUB_2874</name>
</gene>
<sequence length="600" mass="66016">MRQQLDGAVDPSLQETAPARAVAYVLGTPELLRAIFDVFKPDLSTEEDFGEDYARRGAQRAALAACARVSHHFSKHALDVLWSCIDAFIHVLFNFLPSSIKIVADQWTITGEIIPAEWARFRTFAARVRVLSYQPGAYASIDPLVWTILARKCRGEPLFPRLRLLDVPLVEREDFTPIFGFLSPSLRNVLLYFDSPTDPPPPTAGMKIIFQTLVDVAPELSELCWQAPPDMLPLDEASFMADISRLRHLRGLTLTQPYRDRVPPPPDQPAPTAVAAAPLQAIAAIRTLRTLVLDVDHVDADYTTKVVGNSTLEELRALRVIGGPAEKLVPLVHSLCLLALERLFLDTLQFDQHVPLAPLSSQLATLCANLPPTLQEFDWQYPTDRPPAPADAPPIDLLCMLRPLLRFTLLRRVVFGIPEVSSVYITDDALSHLAAAWPNIQTLQIISAPCLSSSRSSPVSDGIYPTFAALVTFAQCCPMLSSLILPNLDFSSVGSDPALSKSIPFMRQHPLHQLHVKAAVCGNIVPWGLAVLLDRLFPQLDRVYINPNHRTAGSSNFSTEIGNILKAMRSTREHVEMRAKLSAGEAAGDRSAAGTDIARA</sequence>
<dbReference type="Gene3D" id="3.80.10.10">
    <property type="entry name" value="Ribonuclease Inhibitor"/>
    <property type="match status" value="1"/>
</dbReference>
<keyword evidence="2" id="KW-1185">Reference proteome</keyword>
<accession>A0A1M2VFD4</accession>
<dbReference type="InterPro" id="IPR032675">
    <property type="entry name" value="LRR_dom_sf"/>
</dbReference>
<evidence type="ECO:0000313" key="1">
    <source>
        <dbReference type="EMBL" id="OJT06294.1"/>
    </source>
</evidence>
<name>A0A1M2VFD4_TRAPU</name>
<dbReference type="EMBL" id="MNAD01001330">
    <property type="protein sequence ID" value="OJT06294.1"/>
    <property type="molecule type" value="Genomic_DNA"/>
</dbReference>
<protein>
    <submittedName>
        <fullName evidence="1">Uncharacterized protein</fullName>
    </submittedName>
</protein>
<dbReference type="Proteomes" id="UP000184267">
    <property type="component" value="Unassembled WGS sequence"/>
</dbReference>
<evidence type="ECO:0000313" key="2">
    <source>
        <dbReference type="Proteomes" id="UP000184267"/>
    </source>
</evidence>
<dbReference type="AlphaFoldDB" id="A0A1M2VFD4"/>
<organism evidence="1 2">
    <name type="scientific">Trametes pubescens</name>
    <name type="common">White-rot fungus</name>
    <dbReference type="NCBI Taxonomy" id="154538"/>
    <lineage>
        <taxon>Eukaryota</taxon>
        <taxon>Fungi</taxon>
        <taxon>Dikarya</taxon>
        <taxon>Basidiomycota</taxon>
        <taxon>Agaricomycotina</taxon>
        <taxon>Agaricomycetes</taxon>
        <taxon>Polyporales</taxon>
        <taxon>Polyporaceae</taxon>
        <taxon>Trametes</taxon>
    </lineage>
</organism>
<dbReference type="STRING" id="154538.A0A1M2VFD4"/>
<reference evidence="1 2" key="1">
    <citation type="submission" date="2016-10" db="EMBL/GenBank/DDBJ databases">
        <title>Genome sequence of the basidiomycete white-rot fungus Trametes pubescens.</title>
        <authorList>
            <person name="Makela M.R."/>
            <person name="Granchi Z."/>
            <person name="Peng M."/>
            <person name="De Vries R.P."/>
            <person name="Grigoriev I."/>
            <person name="Riley R."/>
            <person name="Hilden K."/>
        </authorList>
    </citation>
    <scope>NUCLEOTIDE SEQUENCE [LARGE SCALE GENOMIC DNA]</scope>
    <source>
        <strain evidence="1 2">FBCC735</strain>
    </source>
</reference>
<dbReference type="OMA" id="IDIECLE"/>
<comment type="caution">
    <text evidence="1">The sequence shown here is derived from an EMBL/GenBank/DDBJ whole genome shotgun (WGS) entry which is preliminary data.</text>
</comment>
<proteinExistence type="predicted"/>
<dbReference type="OrthoDB" id="2801180at2759"/>